<evidence type="ECO:0000313" key="2">
    <source>
        <dbReference type="Proteomes" id="UP001236657"/>
    </source>
</evidence>
<evidence type="ECO:0008006" key="3">
    <source>
        <dbReference type="Google" id="ProtNLM"/>
    </source>
</evidence>
<proteinExistence type="predicted"/>
<sequence>MNQQDTLTLTVYGKMLDEQRRLLVNLEELYALVNVCRLALKDKGQDETDSTSAVLMLAVNHLFDMQERETQRCNAIEKLANPFDTEEADHE</sequence>
<dbReference type="EMBL" id="CP133218">
    <property type="protein sequence ID" value="WML90856.1"/>
    <property type="molecule type" value="Genomic_DNA"/>
</dbReference>
<organism evidence="1 2">
    <name type="scientific">Thiothrix lacustris</name>
    <dbReference type="NCBI Taxonomy" id="525917"/>
    <lineage>
        <taxon>Bacteria</taxon>
        <taxon>Pseudomonadati</taxon>
        <taxon>Pseudomonadota</taxon>
        <taxon>Gammaproteobacteria</taxon>
        <taxon>Thiotrichales</taxon>
        <taxon>Thiotrichaceae</taxon>
        <taxon>Thiothrix</taxon>
    </lineage>
</organism>
<reference evidence="1 2" key="1">
    <citation type="submission" date="2023-08" db="EMBL/GenBank/DDBJ databases">
        <title>New molecular markers tilS and rpoB for phylogenetic and monitoring studies of the genus Thiothrix biodiversity.</title>
        <authorList>
            <person name="Ravin N.V."/>
            <person name="Smolyakov D."/>
            <person name="Markov N.D."/>
            <person name="Beletsky A.V."/>
            <person name="Mardanov A.V."/>
            <person name="Rudenko T.S."/>
            <person name="Grabovich M.Y."/>
        </authorList>
    </citation>
    <scope>NUCLEOTIDE SEQUENCE [LARGE SCALE GENOMIC DNA]</scope>
    <source>
        <strain evidence="1 2">MK1</strain>
    </source>
</reference>
<accession>A0ABY9MSP7</accession>
<keyword evidence="2" id="KW-1185">Reference proteome</keyword>
<evidence type="ECO:0000313" key="1">
    <source>
        <dbReference type="EMBL" id="WML90856.1"/>
    </source>
</evidence>
<dbReference type="RefSeq" id="WP_308895438.1">
    <property type="nucleotide sequence ID" value="NZ_CP133218.1"/>
</dbReference>
<protein>
    <recommendedName>
        <fullName evidence="3">Cell division protein ZapA</fullName>
    </recommendedName>
</protein>
<dbReference type="Proteomes" id="UP001236657">
    <property type="component" value="Chromosome"/>
</dbReference>
<name>A0ABY9MSP7_9GAMM</name>
<gene>
    <name evidence="1" type="ORF">RCF98_00540</name>
</gene>